<keyword evidence="2" id="KW-1185">Reference proteome</keyword>
<organism evidence="1 2">
    <name type="scientific">Lentinus brumalis</name>
    <dbReference type="NCBI Taxonomy" id="2498619"/>
    <lineage>
        <taxon>Eukaryota</taxon>
        <taxon>Fungi</taxon>
        <taxon>Dikarya</taxon>
        <taxon>Basidiomycota</taxon>
        <taxon>Agaricomycotina</taxon>
        <taxon>Agaricomycetes</taxon>
        <taxon>Polyporales</taxon>
        <taxon>Polyporaceae</taxon>
        <taxon>Lentinus</taxon>
    </lineage>
</organism>
<evidence type="ECO:0000313" key="1">
    <source>
        <dbReference type="EMBL" id="RDX49652.1"/>
    </source>
</evidence>
<dbReference type="EMBL" id="KZ857404">
    <property type="protein sequence ID" value="RDX49652.1"/>
    <property type="molecule type" value="Genomic_DNA"/>
</dbReference>
<sequence length="149" mass="16475">MSITLRPIDAIYFGHGGDPEVKSVLIQNVSLASGMDLPVLSPLFPTPAPTVMLAITFMRAKKTYTVHFPDFPRNAGHVLRNRGTRRSYVLVCRSDGVLAGYKDCDGGDIPLAIRAAEFALAYFKGTIMPHSEDIHVRVCEYIRKCKHAN</sequence>
<evidence type="ECO:0000313" key="2">
    <source>
        <dbReference type="Proteomes" id="UP000256964"/>
    </source>
</evidence>
<proteinExistence type="predicted"/>
<gene>
    <name evidence="1" type="ORF">OH76DRAFT_1483015</name>
</gene>
<dbReference type="AlphaFoldDB" id="A0A371DAY5"/>
<reference evidence="1 2" key="1">
    <citation type="journal article" date="2018" name="Biotechnol. Biofuels">
        <title>Integrative visual omics of the white-rot fungus Polyporus brumalis exposes the biotechnological potential of its oxidative enzymes for delignifying raw plant biomass.</title>
        <authorList>
            <person name="Miyauchi S."/>
            <person name="Rancon A."/>
            <person name="Drula E."/>
            <person name="Hage H."/>
            <person name="Chaduli D."/>
            <person name="Favel A."/>
            <person name="Grisel S."/>
            <person name="Henrissat B."/>
            <person name="Herpoel-Gimbert I."/>
            <person name="Ruiz-Duenas F.J."/>
            <person name="Chevret D."/>
            <person name="Hainaut M."/>
            <person name="Lin J."/>
            <person name="Wang M."/>
            <person name="Pangilinan J."/>
            <person name="Lipzen A."/>
            <person name="Lesage-Meessen L."/>
            <person name="Navarro D."/>
            <person name="Riley R."/>
            <person name="Grigoriev I.V."/>
            <person name="Zhou S."/>
            <person name="Raouche S."/>
            <person name="Rosso M.N."/>
        </authorList>
    </citation>
    <scope>NUCLEOTIDE SEQUENCE [LARGE SCALE GENOMIC DNA]</scope>
    <source>
        <strain evidence="1 2">BRFM 1820</strain>
    </source>
</reference>
<dbReference type="Proteomes" id="UP000256964">
    <property type="component" value="Unassembled WGS sequence"/>
</dbReference>
<name>A0A371DAY5_9APHY</name>
<protein>
    <submittedName>
        <fullName evidence="1">Uncharacterized protein</fullName>
    </submittedName>
</protein>
<dbReference type="OrthoDB" id="10328843at2759"/>
<accession>A0A371DAY5</accession>